<proteinExistence type="predicted"/>
<feature type="non-terminal residue" evidence="9">
    <location>
        <position position="1610"/>
    </location>
</feature>
<evidence type="ECO:0000256" key="1">
    <source>
        <dbReference type="ARBA" id="ARBA00022737"/>
    </source>
</evidence>
<dbReference type="SMART" id="SM00973">
    <property type="entry name" value="Sec63"/>
    <property type="match status" value="2"/>
</dbReference>
<dbReference type="InterPro" id="IPR014756">
    <property type="entry name" value="Ig_E-set"/>
</dbReference>
<dbReference type="Pfam" id="PF00271">
    <property type="entry name" value="Helicase_C"/>
    <property type="match status" value="1"/>
</dbReference>
<dbReference type="Gene3D" id="1.10.3380.10">
    <property type="entry name" value="Sec63 N-terminal domain-like domain"/>
    <property type="match status" value="2"/>
</dbReference>
<dbReference type="InterPro" id="IPR035892">
    <property type="entry name" value="C2_domain_sf"/>
</dbReference>
<dbReference type="FunFam" id="1.10.3380.10:FF:000001">
    <property type="entry name" value="U5 small nuclear ribonucleoprotein helicase"/>
    <property type="match status" value="1"/>
</dbReference>
<dbReference type="GO" id="GO:0003676">
    <property type="term" value="F:nucleic acid binding"/>
    <property type="evidence" value="ECO:0007669"/>
    <property type="project" value="InterPro"/>
</dbReference>
<dbReference type="PROSITE" id="PS51192">
    <property type="entry name" value="HELICASE_ATP_BIND_1"/>
    <property type="match status" value="2"/>
</dbReference>
<evidence type="ECO:0000256" key="5">
    <source>
        <dbReference type="ARBA" id="ARBA00022840"/>
    </source>
</evidence>
<feature type="compositionally biased region" description="Acidic residues" evidence="6">
    <location>
        <begin position="1588"/>
        <end position="1604"/>
    </location>
</feature>
<dbReference type="Pfam" id="PF00270">
    <property type="entry name" value="DEAD"/>
    <property type="match status" value="2"/>
</dbReference>
<dbReference type="GO" id="GO:0000712">
    <property type="term" value="P:resolution of meiotic recombination intermediates"/>
    <property type="evidence" value="ECO:0007669"/>
    <property type="project" value="TreeGrafter"/>
</dbReference>
<dbReference type="GO" id="GO:0016787">
    <property type="term" value="F:hydrolase activity"/>
    <property type="evidence" value="ECO:0007669"/>
    <property type="project" value="UniProtKB-KW"/>
</dbReference>
<dbReference type="FunFam" id="3.40.50.300:FF:000368">
    <property type="entry name" value="U5 small nuclear ribonucleoprotein 200 kDa helicase"/>
    <property type="match status" value="1"/>
</dbReference>
<dbReference type="FunFam" id="1.10.150.20:FF:000004">
    <property type="entry name" value="U5 small nuclear ribonucleoprotein helicase"/>
    <property type="match status" value="1"/>
</dbReference>
<accession>A0AAD5SWL4</accession>
<dbReference type="Gene3D" id="3.40.50.300">
    <property type="entry name" value="P-loop containing nucleotide triphosphate hydrolases"/>
    <property type="match status" value="4"/>
</dbReference>
<evidence type="ECO:0000259" key="7">
    <source>
        <dbReference type="PROSITE" id="PS51192"/>
    </source>
</evidence>
<dbReference type="EMBL" id="JADGJH010002814">
    <property type="protein sequence ID" value="KAJ3094675.1"/>
    <property type="molecule type" value="Genomic_DNA"/>
</dbReference>
<evidence type="ECO:0000256" key="6">
    <source>
        <dbReference type="SAM" id="MobiDB-lite"/>
    </source>
</evidence>
<feature type="domain" description="Helicase C-terminal" evidence="8">
    <location>
        <begin position="117"/>
        <end position="327"/>
    </location>
</feature>
<dbReference type="CDD" id="cd18021">
    <property type="entry name" value="DEXHc_Brr2_2"/>
    <property type="match status" value="1"/>
</dbReference>
<comment type="caution">
    <text evidence="9">The sequence shown here is derived from an EMBL/GenBank/DDBJ whole genome shotgun (WGS) entry which is preliminary data.</text>
</comment>
<dbReference type="Gene3D" id="1.10.150.20">
    <property type="entry name" value="5' to 3' exonuclease, C-terminal subdomain"/>
    <property type="match status" value="2"/>
</dbReference>
<dbReference type="GO" id="GO:0005634">
    <property type="term" value="C:nucleus"/>
    <property type="evidence" value="ECO:0007669"/>
    <property type="project" value="TreeGrafter"/>
</dbReference>
<dbReference type="CDD" id="cd18795">
    <property type="entry name" value="SF2_C_Ski2"/>
    <property type="match status" value="2"/>
</dbReference>
<keyword evidence="10" id="KW-1185">Reference proteome</keyword>
<dbReference type="InterPro" id="IPR036388">
    <property type="entry name" value="WH-like_DNA-bd_sf"/>
</dbReference>
<dbReference type="SMART" id="SM00490">
    <property type="entry name" value="HELICc"/>
    <property type="match status" value="2"/>
</dbReference>
<dbReference type="InterPro" id="IPR036390">
    <property type="entry name" value="WH_DNA-bd_sf"/>
</dbReference>
<dbReference type="SUPFAM" id="SSF81296">
    <property type="entry name" value="E set domains"/>
    <property type="match status" value="1"/>
</dbReference>
<evidence type="ECO:0000256" key="2">
    <source>
        <dbReference type="ARBA" id="ARBA00022741"/>
    </source>
</evidence>
<name>A0AAD5SWL4_9FUNG</name>
<dbReference type="FunFam" id="1.10.3380.10:FF:000002">
    <property type="entry name" value="Activating signal cointegrator 1 complex subunit 3"/>
    <property type="match status" value="1"/>
</dbReference>
<dbReference type="FunFam" id="3.40.50.300:FF:000062">
    <property type="entry name" value="U5 small nuclear ribonucleoprotein helicase"/>
    <property type="match status" value="1"/>
</dbReference>
<feature type="domain" description="Helicase ATP-binding" evidence="7">
    <location>
        <begin position="1"/>
        <end position="82"/>
    </location>
</feature>
<dbReference type="InterPro" id="IPR057842">
    <property type="entry name" value="WH_MER3"/>
</dbReference>
<evidence type="ECO:0000313" key="9">
    <source>
        <dbReference type="EMBL" id="KAJ3094675.1"/>
    </source>
</evidence>
<dbReference type="PANTHER" id="PTHR47961">
    <property type="entry name" value="DNA POLYMERASE THETA, PUTATIVE (AFU_ORTHOLOGUE AFUA_1G05260)-RELATED"/>
    <property type="match status" value="1"/>
</dbReference>
<dbReference type="Pfam" id="PF02889">
    <property type="entry name" value="Sec63"/>
    <property type="match status" value="2"/>
</dbReference>
<evidence type="ECO:0000313" key="10">
    <source>
        <dbReference type="Proteomes" id="UP001211907"/>
    </source>
</evidence>
<keyword evidence="3" id="KW-0378">Hydrolase</keyword>
<dbReference type="GO" id="GO:0032991">
    <property type="term" value="C:protein-containing complex"/>
    <property type="evidence" value="ECO:0007669"/>
    <property type="project" value="UniProtKB-ARBA"/>
</dbReference>
<dbReference type="FunFam" id="1.10.10.10:FF:000012">
    <property type="entry name" value="U5 small nuclear ribonucleoprotein helicase"/>
    <property type="match status" value="1"/>
</dbReference>
<evidence type="ECO:0008006" key="11">
    <source>
        <dbReference type="Google" id="ProtNLM"/>
    </source>
</evidence>
<feature type="region of interest" description="Disordered" evidence="6">
    <location>
        <begin position="1588"/>
        <end position="1610"/>
    </location>
</feature>
<keyword evidence="1" id="KW-0677">Repeat</keyword>
<dbReference type="GO" id="GO:0005524">
    <property type="term" value="F:ATP binding"/>
    <property type="evidence" value="ECO:0007669"/>
    <property type="project" value="UniProtKB-KW"/>
</dbReference>
<dbReference type="SUPFAM" id="SSF46785">
    <property type="entry name" value="Winged helix' DNA-binding domain"/>
    <property type="match status" value="2"/>
</dbReference>
<dbReference type="SMART" id="SM00487">
    <property type="entry name" value="DEXDc"/>
    <property type="match status" value="1"/>
</dbReference>
<evidence type="ECO:0000256" key="4">
    <source>
        <dbReference type="ARBA" id="ARBA00022806"/>
    </source>
</evidence>
<dbReference type="InterPro" id="IPR050474">
    <property type="entry name" value="Hel308_SKI2-like"/>
</dbReference>
<dbReference type="Pfam" id="PF23445">
    <property type="entry name" value="WHD_SNRNP200"/>
    <property type="match status" value="2"/>
</dbReference>
<reference evidence="9" key="1">
    <citation type="submission" date="2020-05" db="EMBL/GenBank/DDBJ databases">
        <title>Phylogenomic resolution of chytrid fungi.</title>
        <authorList>
            <person name="Stajich J.E."/>
            <person name="Amses K."/>
            <person name="Simmons R."/>
            <person name="Seto K."/>
            <person name="Myers J."/>
            <person name="Bonds A."/>
            <person name="Quandt C.A."/>
            <person name="Barry K."/>
            <person name="Liu P."/>
            <person name="Grigoriev I."/>
            <person name="Longcore J.E."/>
            <person name="James T.Y."/>
        </authorList>
    </citation>
    <scope>NUCLEOTIDE SEQUENCE</scope>
    <source>
        <strain evidence="9">JEL0513</strain>
    </source>
</reference>
<dbReference type="InterPro" id="IPR004179">
    <property type="entry name" value="Sec63-dom"/>
</dbReference>
<dbReference type="InterPro" id="IPR001650">
    <property type="entry name" value="Helicase_C-like"/>
</dbReference>
<evidence type="ECO:0000259" key="8">
    <source>
        <dbReference type="PROSITE" id="PS51194"/>
    </source>
</evidence>
<gene>
    <name evidence="9" type="ORF">HK100_006063</name>
</gene>
<dbReference type="GO" id="GO:0003678">
    <property type="term" value="F:DNA helicase activity"/>
    <property type="evidence" value="ECO:0007669"/>
    <property type="project" value="TreeGrafter"/>
</dbReference>
<protein>
    <recommendedName>
        <fullName evidence="11">Sec63-domain-containing protein</fullName>
    </recommendedName>
</protein>
<dbReference type="PANTHER" id="PTHR47961:SF4">
    <property type="entry name" value="ACTIVATING SIGNAL COINTEGRATOR 1 COMPLEX SUBUNIT 3"/>
    <property type="match status" value="1"/>
</dbReference>
<dbReference type="SUPFAM" id="SSF158702">
    <property type="entry name" value="Sec63 N-terminal domain-like"/>
    <property type="match status" value="2"/>
</dbReference>
<dbReference type="FunFam" id="1.10.10.10:FF:000024">
    <property type="entry name" value="U5 small nuclear ribonucleoprotein helicase"/>
    <property type="match status" value="1"/>
</dbReference>
<dbReference type="InterPro" id="IPR014001">
    <property type="entry name" value="Helicase_ATP-bd"/>
</dbReference>
<dbReference type="FunFam" id="3.40.50.300:FF:000254">
    <property type="entry name" value="U5 small nuclear ribonucleoprotein helicase"/>
    <property type="match status" value="1"/>
</dbReference>
<keyword evidence="5" id="KW-0067">ATP-binding</keyword>
<feature type="compositionally biased region" description="Acidic residues" evidence="6">
    <location>
        <begin position="1473"/>
        <end position="1485"/>
    </location>
</feature>
<organism evidence="9 10">
    <name type="scientific">Physocladia obscura</name>
    <dbReference type="NCBI Taxonomy" id="109957"/>
    <lineage>
        <taxon>Eukaryota</taxon>
        <taxon>Fungi</taxon>
        <taxon>Fungi incertae sedis</taxon>
        <taxon>Chytridiomycota</taxon>
        <taxon>Chytridiomycota incertae sedis</taxon>
        <taxon>Chytridiomycetes</taxon>
        <taxon>Chytridiales</taxon>
        <taxon>Chytriomycetaceae</taxon>
        <taxon>Physocladia</taxon>
    </lineage>
</organism>
<dbReference type="PROSITE" id="PS51194">
    <property type="entry name" value="HELICASE_CTER"/>
    <property type="match status" value="1"/>
</dbReference>
<dbReference type="Gene3D" id="2.60.40.150">
    <property type="entry name" value="C2 domain"/>
    <property type="match status" value="2"/>
</dbReference>
<dbReference type="FunFam" id="2.60.40.150:FF:000004">
    <property type="entry name" value="RNA helicase, activating signal cointegrator 1"/>
    <property type="match status" value="1"/>
</dbReference>
<feature type="domain" description="Helicase ATP-binding" evidence="7">
    <location>
        <begin position="747"/>
        <end position="923"/>
    </location>
</feature>
<dbReference type="InterPro" id="IPR027417">
    <property type="entry name" value="P-loop_NTPase"/>
</dbReference>
<dbReference type="InterPro" id="IPR011545">
    <property type="entry name" value="DEAD/DEAH_box_helicase_dom"/>
</dbReference>
<feature type="region of interest" description="Disordered" evidence="6">
    <location>
        <begin position="1471"/>
        <end position="1500"/>
    </location>
</feature>
<sequence>KWDVITRKATDRSYTNLVRLIIIDEIHLLHDERGPVLESIIVRTLRTIEQTQNPVRLVGLSATLPNYIDVAALLRVDPSHGLFFFDNSFRPCPLQQQYIGITEKKAIKRFQLMNEITYEKIMEDAGKNQVLVFCHSRKETAKTARALRDMFIEKDTIGQILKQDAASREILQTEAATVKNADLQDVLPYGFGIHHAGMSRADRTLVEDLFSDGHIQVLVSTATLAWGVNLPAHTVIIKGTQVYSPEKGQWVELSPQDVLQMLGRAGRPQFDTHGEGIIITTHVELQYYLSLLNQQLPIESQFVSRLADNLNAEIVLGTIRNREEAVQWLGYTYLYIRMLRNGPLYGITPDELEDDKDLEQKRIDLIHSAASILDKCNLIKYDRKTGKFQVTELGRIASHYYISHGSMATYNQHLKPSMGLIDLFRTFALSAEFKYIPVRVEEKLELAKILERVPIPVKENIEEPTAKINVLLQAYISQLKLEGFALMADMVYVTQSAGRILRAIFEICLRRGWAQLSRKALDLCKMVEKRMWLSMNPLRQFKGVPPDMIAKLERKEFSWDRYYDLNPQQLGELAGMPKAGKQIHKLVHQFPKLELQASVQPITRSLLRIELSITPDFAYDEKISGPSEGFWILVEDVDSEIILYHDFFQLKHRYAEEEHTVTFTVSLYEPLPPNYFISLVSDRWLHSETRMPVSFKHLILPEKYPPHTELLDLQPLPVSALRNKEFEQLYSDTGIKHFNPIQTQVFNAMYTADDNVFVGAPTGSGKTICAEFALLRLWVLQAKSRCVYIAPFDDVVEMKLAEWKAKFGGLMGGKNIVALTGDTASDLKLLEKGDVVFSTPANWDMISRRWKQRKNVQTVGLFVLDEAHLIGGDIGPTMEVITSRMRFVGAQTDNKIRIVALSTSLANARDVGEWIGATPQTVFNFRPDVRPVPLEMHIQGYNIPHFASMMIAMTKPTYLAITQMAVDKPAIVFVPSRRQCRLTAVDLMVHCAADEKEKRFLHCSEEELAPYLDDIEDKPLAEALQYGIAYFHEALSKSDKRVIEKLFRTGAVQVVVASRETCWSIPMKANLVVIMGTQYFLGKEHRYSDYVITDILQMMGRASRPLPGEVGRCVIMCQAVKKDFYKKFLYEALPVESHLDHYLHDHFNAEIGTHTIENKQDAVDYLTWTFLYRRMTLNPNYYNLQGTSHRHLSDHLSDLVETTLEELSQSKCILVEDDDVSPLNLGMIAAYYYINYVTIELFAMSLKEKTKLRGLLEIVSAAAEFEDIPIRHHEDTILRRLYDRIPIKFDLGNAIGNKINNKLLDPHVKTNILLQAHFSRLSLPPDLESDQKLILSKVLRLVQATVDVISTNGWLGPGITAMEMSQMCVQAVWDKDPWLRQVPRLTLDIIDKLKGMQVTSVGELLDMEEEDRSEALKGLSKRDVAEVATYANRYPNVELAFEIVSGEDTDVEGVKRVKKGEPVLITVRIDRVSDEDDEDEEDEANGMDIDGKKKNGAANKPAVDVGPVIAPFFPGQKDEGWWVVVGQKSSNALLAIKRTTLQQMTAIKLEFAAPPPPSGGGNVDLRVYLMCDAYTGVDQEYDFTLYVDEAEDEDEDESETNVEGDEAKSN</sequence>
<dbReference type="Gene3D" id="1.10.10.10">
    <property type="entry name" value="Winged helix-like DNA-binding domain superfamily/Winged helix DNA-binding domain"/>
    <property type="match status" value="2"/>
</dbReference>
<keyword evidence="2" id="KW-0547">Nucleotide-binding</keyword>
<evidence type="ECO:0000256" key="3">
    <source>
        <dbReference type="ARBA" id="ARBA00022801"/>
    </source>
</evidence>
<dbReference type="SUPFAM" id="SSF52540">
    <property type="entry name" value="P-loop containing nucleoside triphosphate hydrolases"/>
    <property type="match status" value="4"/>
</dbReference>
<dbReference type="Proteomes" id="UP001211907">
    <property type="component" value="Unassembled WGS sequence"/>
</dbReference>
<keyword evidence="4" id="KW-0347">Helicase</keyword>